<dbReference type="Proteomes" id="UP001342314">
    <property type="component" value="Unassembled WGS sequence"/>
</dbReference>
<keyword evidence="2" id="KW-0175">Coiled coil</keyword>
<dbReference type="PROSITE" id="PS51136">
    <property type="entry name" value="WAC"/>
    <property type="match status" value="1"/>
</dbReference>
<protein>
    <recommendedName>
        <fullName evidence="10">WAC domain-containing protein</fullName>
    </recommendedName>
</protein>
<feature type="compositionally biased region" description="Low complexity" evidence="5">
    <location>
        <begin position="304"/>
        <end position="321"/>
    </location>
</feature>
<comment type="subcellular location">
    <subcellularLocation>
        <location evidence="1 4">Nucleus</location>
    </subcellularLocation>
</comment>
<feature type="compositionally biased region" description="Acidic residues" evidence="5">
    <location>
        <begin position="770"/>
        <end position="779"/>
    </location>
</feature>
<dbReference type="GO" id="GO:0031509">
    <property type="term" value="P:subtelomeric heterochromatin formation"/>
    <property type="evidence" value="ECO:0007669"/>
    <property type="project" value="TreeGrafter"/>
</dbReference>
<proteinExistence type="predicted"/>
<feature type="compositionally biased region" description="Basic and acidic residues" evidence="5">
    <location>
        <begin position="607"/>
        <end position="617"/>
    </location>
</feature>
<evidence type="ECO:0000256" key="4">
    <source>
        <dbReference type="PROSITE-ProRule" id="PRU00475"/>
    </source>
</evidence>
<organism evidence="8 9">
    <name type="scientific">Rhodotorula paludigena</name>
    <dbReference type="NCBI Taxonomy" id="86838"/>
    <lineage>
        <taxon>Eukaryota</taxon>
        <taxon>Fungi</taxon>
        <taxon>Dikarya</taxon>
        <taxon>Basidiomycota</taxon>
        <taxon>Pucciniomycotina</taxon>
        <taxon>Microbotryomycetes</taxon>
        <taxon>Sporidiobolales</taxon>
        <taxon>Sporidiobolaceae</taxon>
        <taxon>Rhodotorula</taxon>
    </lineage>
</organism>
<dbReference type="InterPro" id="IPR013136">
    <property type="entry name" value="WSTF_Acf1_Cbp146"/>
</dbReference>
<feature type="region of interest" description="Disordered" evidence="5">
    <location>
        <begin position="448"/>
        <end position="505"/>
    </location>
</feature>
<evidence type="ECO:0000313" key="9">
    <source>
        <dbReference type="Proteomes" id="UP001342314"/>
    </source>
</evidence>
<dbReference type="InterPro" id="IPR028941">
    <property type="entry name" value="WHIM2_dom"/>
</dbReference>
<dbReference type="Pfam" id="PF15612">
    <property type="entry name" value="WHIM1"/>
    <property type="match status" value="1"/>
</dbReference>
<feature type="domain" description="WAC" evidence="7">
    <location>
        <begin position="24"/>
        <end position="133"/>
    </location>
</feature>
<dbReference type="Pfam" id="PF15613">
    <property type="entry name" value="WSD"/>
    <property type="match status" value="1"/>
</dbReference>
<dbReference type="InterPro" id="IPR018501">
    <property type="entry name" value="DDT_dom"/>
</dbReference>
<dbReference type="GO" id="GO:0000781">
    <property type="term" value="C:chromosome, telomeric region"/>
    <property type="evidence" value="ECO:0007669"/>
    <property type="project" value="GOC"/>
</dbReference>
<dbReference type="Pfam" id="PF10537">
    <property type="entry name" value="WAC_Acf1_DNA_bd"/>
    <property type="match status" value="1"/>
</dbReference>
<feature type="domain" description="DDT" evidence="6">
    <location>
        <begin position="380"/>
        <end position="443"/>
    </location>
</feature>
<evidence type="ECO:0000259" key="6">
    <source>
        <dbReference type="PROSITE" id="PS50827"/>
    </source>
</evidence>
<keyword evidence="3 4" id="KW-0539">Nucleus</keyword>
<feature type="compositionally biased region" description="Polar residues" evidence="5">
    <location>
        <begin position="783"/>
        <end position="797"/>
    </location>
</feature>
<feature type="compositionally biased region" description="Low complexity" evidence="5">
    <location>
        <begin position="460"/>
        <end position="469"/>
    </location>
</feature>
<name>A0AAV5GMK7_9BASI</name>
<dbReference type="GO" id="GO:0000785">
    <property type="term" value="C:chromatin"/>
    <property type="evidence" value="ECO:0007669"/>
    <property type="project" value="UniProtKB-ARBA"/>
</dbReference>
<dbReference type="InterPro" id="IPR028942">
    <property type="entry name" value="WHIM1_dom"/>
</dbReference>
<feature type="compositionally biased region" description="Polar residues" evidence="5">
    <location>
        <begin position="747"/>
        <end position="757"/>
    </location>
</feature>
<accession>A0AAV5GMK7</accession>
<keyword evidence="9" id="KW-1185">Reference proteome</keyword>
<evidence type="ECO:0000256" key="2">
    <source>
        <dbReference type="ARBA" id="ARBA00023054"/>
    </source>
</evidence>
<evidence type="ECO:0000313" key="8">
    <source>
        <dbReference type="EMBL" id="GJN93516.1"/>
    </source>
</evidence>
<feature type="region of interest" description="Disordered" evidence="5">
    <location>
        <begin position="591"/>
        <end position="644"/>
    </location>
</feature>
<feature type="region of interest" description="Disordered" evidence="5">
    <location>
        <begin position="266"/>
        <end position="330"/>
    </location>
</feature>
<evidence type="ECO:0000256" key="1">
    <source>
        <dbReference type="ARBA" id="ARBA00004123"/>
    </source>
</evidence>
<dbReference type="GO" id="GO:0005634">
    <property type="term" value="C:nucleus"/>
    <property type="evidence" value="ECO:0007669"/>
    <property type="project" value="UniProtKB-SubCell"/>
</dbReference>
<dbReference type="AlphaFoldDB" id="A0AAV5GMK7"/>
<sequence>MPLLRRRPVQLLPLPNLDGVDQNRNVFFLKATGEIFLDYESYAARLTFLLTRQFQCEYSGKSGLDYFNALQSEKAESKVVRERFPDPLKGRVLASVQFQVMGRLDSLVDLVYERYKDRYFPGEKVFVDLSGDKYFAKISSVFPPQRVREAAAAEPSTSAEPDSYEAIAHKLGIDMNADAKRAKAEDNPDEYLYKLQLMDEEHKFEGSTMEVGSRLLSRDRLAFSKSILKRYLRECLMRDAAIGAPWVVKPSIARAFNIPLQQSDDIEERNRQAKEAKLAKRRKAGGPEGGDGASPAPTKRRKTAATAASAGGAAGASGSATPYGEAKPAVEPKKPIKYPIEDLDLDPMSIHDGRVLRRVNAELPQLPPKPQPNRALPVPAESFDRFIETWNMLNVFCKPLNLSPFTVDDYANALAHSTTSPRCVLLTEIHASLTNVIGTDNSRVLGSTTAVSSQHGGARGAAAGTGADATPVPDDGREGTPNGGEGEDQLGGETGDADDTGAGAGGEIAYEQSELNKLVRLGISYAKRWDRQAKLKYSEGREGWERHLIGAVCQRGGPIYLDNFVRIMRHLFAGHPNLPEQDYDFVEGAEGDEDVKPQTGDSAANGAERDQPGDKSATEAPDENGDSAHAPSSRRGSSEPLGTSPEQQYLTLELDDKLEIIAYLCTLVMGSKAVRGYIDECESRLTGLRKTRAEHNKERKSLLEQKAIQEAQGSSGAAIPNGDGSAAKPANGTPAAEADSRGPSRAPSESGTPSRQGSVKPAPPPGAGGGDEDDEEDQLVSDAESSVAPSETGSLSRRQAALEEKRLEKLSGRSGGRSSLAGTPKSGAKATSTPSAPLSIEDRLRDNQRRDDVAEREFRRYLNVSRCRPLGKDRFHCRYWWFDGVGGMDLVQPGGSDVLDDEGNNVVYGSGRLFVQGPSEEDWDSISDPKGKGDEGVKAMLERRVREEVVAEPSALLGPNEWAFFEDDDELDSLLAWLNSKGTREAALKSAIGKWRSFIVGGAKKRRNDIAHPELPRYEMPTTSGRRSGRKVEYSPNTYMGWLNFAAKFV</sequence>
<evidence type="ECO:0000256" key="3">
    <source>
        <dbReference type="ARBA" id="ARBA00023242"/>
    </source>
</evidence>
<evidence type="ECO:0000256" key="5">
    <source>
        <dbReference type="SAM" id="MobiDB-lite"/>
    </source>
</evidence>
<feature type="compositionally biased region" description="Basic and acidic residues" evidence="5">
    <location>
        <begin position="268"/>
        <end position="278"/>
    </location>
</feature>
<comment type="caution">
    <text evidence="8">The sequence shown here is derived from an EMBL/GenBank/DDBJ whole genome shotgun (WGS) entry which is preliminary data.</text>
</comment>
<dbReference type="PROSITE" id="PS50827">
    <property type="entry name" value="DDT"/>
    <property type="match status" value="1"/>
</dbReference>
<evidence type="ECO:0008006" key="10">
    <source>
        <dbReference type="Google" id="ProtNLM"/>
    </source>
</evidence>
<gene>
    <name evidence="8" type="ORF">Rhopal_006573-T1</name>
</gene>
<feature type="compositionally biased region" description="Basic and acidic residues" evidence="5">
    <location>
        <begin position="800"/>
        <end position="811"/>
    </location>
</feature>
<dbReference type="EMBL" id="BQKY01000014">
    <property type="protein sequence ID" value="GJN93516.1"/>
    <property type="molecule type" value="Genomic_DNA"/>
</dbReference>
<dbReference type="PANTHER" id="PTHR32075">
    <property type="entry name" value="ISWI CHROMATIN-REMODELING COMPLEX SUBUNIT YPL216W-RELATED"/>
    <property type="match status" value="1"/>
</dbReference>
<evidence type="ECO:0000259" key="7">
    <source>
        <dbReference type="PROSITE" id="PS51136"/>
    </source>
</evidence>
<dbReference type="PANTHER" id="PTHR32075:SF6">
    <property type="entry name" value="ISWI CHROMATIN-REMODELING COMPLEX SUBUNIT YPL216W-RELATED"/>
    <property type="match status" value="1"/>
</dbReference>
<feature type="region of interest" description="Disordered" evidence="5">
    <location>
        <begin position="710"/>
        <end position="847"/>
    </location>
</feature>
<reference evidence="8 9" key="1">
    <citation type="submission" date="2021-12" db="EMBL/GenBank/DDBJ databases">
        <title>High titer production of polyol ester of fatty acids by Rhodotorula paludigena BS15 towards product separation-free biomass refinery.</title>
        <authorList>
            <person name="Mano J."/>
            <person name="Ono H."/>
            <person name="Tanaka T."/>
            <person name="Naito K."/>
            <person name="Sushida H."/>
            <person name="Ike M."/>
            <person name="Tokuyasu K."/>
            <person name="Kitaoka M."/>
        </authorList>
    </citation>
    <scope>NUCLEOTIDE SEQUENCE [LARGE SCALE GENOMIC DNA]</scope>
    <source>
        <strain evidence="8 9">BS15</strain>
    </source>
</reference>
<dbReference type="Pfam" id="PF02791">
    <property type="entry name" value="DDT"/>
    <property type="match status" value="1"/>
</dbReference>
<feature type="compositionally biased region" description="Acidic residues" evidence="5">
    <location>
        <begin position="485"/>
        <end position="499"/>
    </location>
</feature>